<evidence type="ECO:0000259" key="1">
    <source>
        <dbReference type="Pfam" id="PF01248"/>
    </source>
</evidence>
<dbReference type="AlphaFoldDB" id="A0A4R5VJE1"/>
<evidence type="ECO:0000313" key="2">
    <source>
        <dbReference type="EMBL" id="MDQ6595441.1"/>
    </source>
</evidence>
<dbReference type="Proteomes" id="UP001178888">
    <property type="component" value="Unassembled WGS sequence"/>
</dbReference>
<proteinExistence type="predicted"/>
<comment type="caution">
    <text evidence="3">The sequence shown here is derived from an EMBL/GenBank/DDBJ whole genome shotgun (WGS) entry which is preliminary data.</text>
</comment>
<organism evidence="3 4">
    <name type="scientific">Bacillus salipaludis</name>
    <dbReference type="NCBI Taxonomy" id="2547811"/>
    <lineage>
        <taxon>Bacteria</taxon>
        <taxon>Bacillati</taxon>
        <taxon>Bacillota</taxon>
        <taxon>Bacilli</taxon>
        <taxon>Bacillales</taxon>
        <taxon>Bacillaceae</taxon>
        <taxon>Bacillus</taxon>
    </lineage>
</organism>
<dbReference type="Proteomes" id="UP000295132">
    <property type="component" value="Unassembled WGS sequence"/>
</dbReference>
<dbReference type="PRINTS" id="PR00884">
    <property type="entry name" value="RIBOSOMALHS6"/>
</dbReference>
<evidence type="ECO:0000313" key="5">
    <source>
        <dbReference type="Proteomes" id="UP001178888"/>
    </source>
</evidence>
<dbReference type="Pfam" id="PF01248">
    <property type="entry name" value="Ribosomal_L7Ae"/>
    <property type="match status" value="1"/>
</dbReference>
<evidence type="ECO:0000313" key="4">
    <source>
        <dbReference type="Proteomes" id="UP000295132"/>
    </source>
</evidence>
<keyword evidence="5" id="KW-1185">Reference proteome</keyword>
<gene>
    <name evidence="3" type="ORF">E2K98_25620</name>
    <name evidence="2" type="ORF">RCG21_03190</name>
</gene>
<feature type="domain" description="Ribosomal protein eL8/eL30/eS12/Gadd45" evidence="1">
    <location>
        <begin position="4"/>
        <end position="81"/>
    </location>
</feature>
<dbReference type="InterPro" id="IPR029064">
    <property type="entry name" value="Ribosomal_eL30-like_sf"/>
</dbReference>
<dbReference type="InterPro" id="IPR004038">
    <property type="entry name" value="Ribosomal_eL8/eL30/eS12/Gad45"/>
</dbReference>
<keyword evidence="3" id="KW-0687">Ribonucleoprotein</keyword>
<name>A0A4R5VJE1_9BACI</name>
<dbReference type="Gene3D" id="3.30.1330.30">
    <property type="match status" value="1"/>
</dbReference>
<protein>
    <submittedName>
        <fullName evidence="3">50S ribosomal protein L7ae-like protein</fullName>
    </submittedName>
</protein>
<reference evidence="3 4" key="1">
    <citation type="submission" date="2019-03" db="EMBL/GenBank/DDBJ databases">
        <title>Bacillus niacini sp. nov. a Nicotinate-Metabolizing Mesophile Isolated from Soil.</title>
        <authorList>
            <person name="Zhang G."/>
        </authorList>
    </citation>
    <scope>NUCLEOTIDE SEQUENCE [LARGE SCALE GENOMIC DNA]</scope>
    <source>
        <strain evidence="3 4">WN066</strain>
    </source>
</reference>
<keyword evidence="3" id="KW-0689">Ribosomal protein</keyword>
<evidence type="ECO:0000313" key="3">
    <source>
        <dbReference type="EMBL" id="TDK57285.1"/>
    </source>
</evidence>
<dbReference type="EMBL" id="JAVGVR010000001">
    <property type="protein sequence ID" value="MDQ6595441.1"/>
    <property type="molecule type" value="Genomic_DNA"/>
</dbReference>
<dbReference type="NCBIfam" id="NF010125">
    <property type="entry name" value="PRK13602.1"/>
    <property type="match status" value="1"/>
</dbReference>
<dbReference type="GO" id="GO:0005840">
    <property type="term" value="C:ribosome"/>
    <property type="evidence" value="ECO:0007669"/>
    <property type="project" value="UniProtKB-KW"/>
</dbReference>
<sequence length="82" mass="8878">MSYEKVLRANKIVIGTKQTAKALKNGQVQELVIALDADPKITDSVVNQALRMNVPILYVDSNKKLGKACRVEVGASAVAIIR</sequence>
<dbReference type="EMBL" id="SMYO01000019">
    <property type="protein sequence ID" value="TDK57285.1"/>
    <property type="molecule type" value="Genomic_DNA"/>
</dbReference>
<dbReference type="SUPFAM" id="SSF55315">
    <property type="entry name" value="L30e-like"/>
    <property type="match status" value="1"/>
</dbReference>
<reference evidence="2" key="2">
    <citation type="submission" date="2023-08" db="EMBL/GenBank/DDBJ databases">
        <title>Nitrogen cycling bacteria in agricultural field soils.</title>
        <authorList>
            <person name="Jang J."/>
        </authorList>
    </citation>
    <scope>NUCLEOTIDE SEQUENCE</scope>
    <source>
        <strain evidence="2">PS3-36</strain>
    </source>
</reference>
<dbReference type="RefSeq" id="WP_133339228.1">
    <property type="nucleotide sequence ID" value="NZ_JAVGVR010000001.1"/>
</dbReference>
<accession>A0A4R5VJE1</accession>